<accession>X1PTE6</accession>
<feature type="non-terminal residue" evidence="1">
    <location>
        <position position="1"/>
    </location>
</feature>
<dbReference type="CDD" id="cd14667">
    <property type="entry name" value="3D_containing_proteins"/>
    <property type="match status" value="1"/>
</dbReference>
<reference evidence="1" key="1">
    <citation type="journal article" date="2014" name="Front. Microbiol.">
        <title>High frequency of phylogenetically diverse reductive dehalogenase-homologous genes in deep subseafloor sedimentary metagenomes.</title>
        <authorList>
            <person name="Kawai M."/>
            <person name="Futagami T."/>
            <person name="Toyoda A."/>
            <person name="Takaki Y."/>
            <person name="Nishi S."/>
            <person name="Hori S."/>
            <person name="Arai W."/>
            <person name="Tsubouchi T."/>
            <person name="Morono Y."/>
            <person name="Uchiyama I."/>
            <person name="Ito T."/>
            <person name="Fujiyama A."/>
            <person name="Inagaki F."/>
            <person name="Takami H."/>
        </authorList>
    </citation>
    <scope>NUCLEOTIDE SEQUENCE</scope>
    <source>
        <strain evidence="1">Expedition CK06-06</strain>
    </source>
</reference>
<protein>
    <recommendedName>
        <fullName evidence="2">3D domain-containing protein</fullName>
    </recommendedName>
</protein>
<dbReference type="InterPro" id="IPR059180">
    <property type="entry name" value="3D_YorM"/>
</dbReference>
<name>X1PTE6_9ZZZZ</name>
<gene>
    <name evidence="1" type="ORF">S06H3_45561</name>
</gene>
<sequence length="110" mass="12707">ISSPSNPESQYTKKTIEVVVTAYSSSPWETDDSPYLTAAGTWVREGIVANNKYPFGTEIRIPEIYGEKIFVVEDRMSWKKGEYHIDIWFPSYWEALNFGTKRTYIEVLEG</sequence>
<evidence type="ECO:0008006" key="2">
    <source>
        <dbReference type="Google" id="ProtNLM"/>
    </source>
</evidence>
<organism evidence="1">
    <name type="scientific">marine sediment metagenome</name>
    <dbReference type="NCBI Taxonomy" id="412755"/>
    <lineage>
        <taxon>unclassified sequences</taxon>
        <taxon>metagenomes</taxon>
        <taxon>ecological metagenomes</taxon>
    </lineage>
</organism>
<dbReference type="EMBL" id="BARV01028467">
    <property type="protein sequence ID" value="GAI34149.1"/>
    <property type="molecule type" value="Genomic_DNA"/>
</dbReference>
<dbReference type="AlphaFoldDB" id="X1PTE6"/>
<comment type="caution">
    <text evidence="1">The sequence shown here is derived from an EMBL/GenBank/DDBJ whole genome shotgun (WGS) entry which is preliminary data.</text>
</comment>
<proteinExistence type="predicted"/>
<evidence type="ECO:0000313" key="1">
    <source>
        <dbReference type="EMBL" id="GAI34149.1"/>
    </source>
</evidence>